<name>A0A284R2F9_ARMOS</name>
<reference evidence="2" key="1">
    <citation type="journal article" date="2017" name="Nat. Ecol. Evol.">
        <title>Genome expansion and lineage-specific genetic innovations in the forest pathogenic fungi Armillaria.</title>
        <authorList>
            <person name="Sipos G."/>
            <person name="Prasanna A.N."/>
            <person name="Walter M.C."/>
            <person name="O'Connor E."/>
            <person name="Balint B."/>
            <person name="Krizsan K."/>
            <person name="Kiss B."/>
            <person name="Hess J."/>
            <person name="Varga T."/>
            <person name="Slot J."/>
            <person name="Riley R."/>
            <person name="Boka B."/>
            <person name="Rigling D."/>
            <person name="Barry K."/>
            <person name="Lee J."/>
            <person name="Mihaltcheva S."/>
            <person name="LaButti K."/>
            <person name="Lipzen A."/>
            <person name="Waldron R."/>
            <person name="Moloney N.M."/>
            <person name="Sperisen C."/>
            <person name="Kredics L."/>
            <person name="Vagvoelgyi C."/>
            <person name="Patrignani A."/>
            <person name="Fitzpatrick D."/>
            <person name="Nagy I."/>
            <person name="Doyle S."/>
            <person name="Anderson J.B."/>
            <person name="Grigoriev I.V."/>
            <person name="Gueldener U."/>
            <person name="Muensterkoetter M."/>
            <person name="Nagy L.G."/>
        </authorList>
    </citation>
    <scope>NUCLEOTIDE SEQUENCE [LARGE SCALE GENOMIC DNA]</scope>
    <source>
        <strain evidence="2">C18/9</strain>
    </source>
</reference>
<evidence type="ECO:0000313" key="2">
    <source>
        <dbReference type="Proteomes" id="UP000219338"/>
    </source>
</evidence>
<sequence>MLQINNESTDGLTKFGQGDDKNQVYIPTFSDSTNITFRNSSQTLSMKYEQVSDMVHENDTVTVVAGNAETGVQSPNGTNLSDVRLCSAINNTQY</sequence>
<gene>
    <name evidence="1" type="ORF">ARMOST_06217</name>
</gene>
<evidence type="ECO:0000313" key="1">
    <source>
        <dbReference type="EMBL" id="SJL02876.1"/>
    </source>
</evidence>
<proteinExistence type="predicted"/>
<accession>A0A284R2F9</accession>
<protein>
    <submittedName>
        <fullName evidence="1">Uncharacterized protein</fullName>
    </submittedName>
</protein>
<dbReference type="AlphaFoldDB" id="A0A284R2F9"/>
<organism evidence="1 2">
    <name type="scientific">Armillaria ostoyae</name>
    <name type="common">Armillaria root rot fungus</name>
    <dbReference type="NCBI Taxonomy" id="47428"/>
    <lineage>
        <taxon>Eukaryota</taxon>
        <taxon>Fungi</taxon>
        <taxon>Dikarya</taxon>
        <taxon>Basidiomycota</taxon>
        <taxon>Agaricomycotina</taxon>
        <taxon>Agaricomycetes</taxon>
        <taxon>Agaricomycetidae</taxon>
        <taxon>Agaricales</taxon>
        <taxon>Marasmiineae</taxon>
        <taxon>Physalacriaceae</taxon>
        <taxon>Armillaria</taxon>
    </lineage>
</organism>
<keyword evidence="2" id="KW-1185">Reference proteome</keyword>
<dbReference type="Proteomes" id="UP000219338">
    <property type="component" value="Unassembled WGS sequence"/>
</dbReference>
<dbReference type="EMBL" id="FUEG01000004">
    <property type="protein sequence ID" value="SJL02876.1"/>
    <property type="molecule type" value="Genomic_DNA"/>
</dbReference>